<dbReference type="STRING" id="42253.NITMOv2_3154"/>
<organism evidence="1 2">
    <name type="scientific">Nitrospira moscoviensis</name>
    <dbReference type="NCBI Taxonomy" id="42253"/>
    <lineage>
        <taxon>Bacteria</taxon>
        <taxon>Pseudomonadati</taxon>
        <taxon>Nitrospirota</taxon>
        <taxon>Nitrospiria</taxon>
        <taxon>Nitrospirales</taxon>
        <taxon>Nitrospiraceae</taxon>
        <taxon>Nitrospira</taxon>
    </lineage>
</organism>
<gene>
    <name evidence="1" type="ORF">NITMOv2_3154</name>
</gene>
<reference evidence="1 2" key="1">
    <citation type="journal article" date="2015" name="Proc. Natl. Acad. Sci. U.S.A.">
        <title>Expanded metabolic versatility of ubiquitous nitrite-oxidizing bacteria from the genus Nitrospira.</title>
        <authorList>
            <person name="Koch H."/>
            <person name="Lucker S."/>
            <person name="Albertsen M."/>
            <person name="Kitzinger K."/>
            <person name="Herbold C."/>
            <person name="Spieck E."/>
            <person name="Nielsen P.H."/>
            <person name="Wagner M."/>
            <person name="Daims H."/>
        </authorList>
    </citation>
    <scope>NUCLEOTIDE SEQUENCE [LARGE SCALE GENOMIC DNA]</scope>
    <source>
        <strain evidence="1 2">NSP M-1</strain>
    </source>
</reference>
<evidence type="ECO:0000313" key="2">
    <source>
        <dbReference type="Proteomes" id="UP000069205"/>
    </source>
</evidence>
<proteinExistence type="predicted"/>
<dbReference type="OrthoDB" id="9800023at2"/>
<name>A0A0K2GF17_NITMO</name>
<dbReference type="AlphaFoldDB" id="A0A0K2GF17"/>
<dbReference type="EMBL" id="CP011801">
    <property type="protein sequence ID" value="ALA59553.1"/>
    <property type="molecule type" value="Genomic_DNA"/>
</dbReference>
<dbReference type="RefSeq" id="WP_053380544.1">
    <property type="nucleotide sequence ID" value="NZ_CP011801.1"/>
</dbReference>
<sequence length="260" mass="30283">MTSRNEPPTIQDLQPHTPACRMAKRAGKSERFCKDCRKPFLGTAAAQYGPCCRWKHRGQVAKKYEWTADRDELLRTRYDGTMKGRAADIAAMLGWPTWVIKRRAAELGLTYHRDPKPWTKEEEAFLLEHVGSRLLPWIARKLQRSVTSVKMKCRHMELSLRYREGYTLRELELCFGCDHRVIEGWVREEKLHIRRRGTERAHDAWYVTDSDLLRFISEHPLAFPLRKVDQFWFMDLVTSGGLVRKALQAASQDDADQPAA</sequence>
<dbReference type="PATRIC" id="fig|42253.5.peg.3107"/>
<evidence type="ECO:0000313" key="1">
    <source>
        <dbReference type="EMBL" id="ALA59553.1"/>
    </source>
</evidence>
<dbReference type="Proteomes" id="UP000069205">
    <property type="component" value="Chromosome"/>
</dbReference>
<accession>A0A0K2GF17</accession>
<keyword evidence="2" id="KW-1185">Reference proteome</keyword>
<protein>
    <submittedName>
        <fullName evidence="1">Uncharacterized protein</fullName>
    </submittedName>
</protein>
<dbReference type="KEGG" id="nmv:NITMOv2_3154"/>